<evidence type="ECO:0000256" key="1">
    <source>
        <dbReference type="SAM" id="Phobius"/>
    </source>
</evidence>
<name>A0A1R3KEV6_9ROSI</name>
<feature type="transmembrane region" description="Helical" evidence="1">
    <location>
        <begin position="270"/>
        <end position="288"/>
    </location>
</feature>
<evidence type="ECO:0000313" key="2">
    <source>
        <dbReference type="EMBL" id="OMP05642.1"/>
    </source>
</evidence>
<keyword evidence="3" id="KW-1185">Reference proteome</keyword>
<dbReference type="Proteomes" id="UP000187203">
    <property type="component" value="Unassembled WGS sequence"/>
</dbReference>
<protein>
    <recommendedName>
        <fullName evidence="4">Transmembrane protein</fullName>
    </recommendedName>
</protein>
<dbReference type="AlphaFoldDB" id="A0A1R3KEV6"/>
<evidence type="ECO:0008006" key="4">
    <source>
        <dbReference type="Google" id="ProtNLM"/>
    </source>
</evidence>
<keyword evidence="1" id="KW-0812">Transmembrane</keyword>
<organism evidence="2 3">
    <name type="scientific">Corchorus olitorius</name>
    <dbReference type="NCBI Taxonomy" id="93759"/>
    <lineage>
        <taxon>Eukaryota</taxon>
        <taxon>Viridiplantae</taxon>
        <taxon>Streptophyta</taxon>
        <taxon>Embryophyta</taxon>
        <taxon>Tracheophyta</taxon>
        <taxon>Spermatophyta</taxon>
        <taxon>Magnoliopsida</taxon>
        <taxon>eudicotyledons</taxon>
        <taxon>Gunneridae</taxon>
        <taxon>Pentapetalae</taxon>
        <taxon>rosids</taxon>
        <taxon>malvids</taxon>
        <taxon>Malvales</taxon>
        <taxon>Malvaceae</taxon>
        <taxon>Grewioideae</taxon>
        <taxon>Apeibeae</taxon>
        <taxon>Corchorus</taxon>
    </lineage>
</organism>
<accession>A0A1R3KEV6</accession>
<evidence type="ECO:0000313" key="3">
    <source>
        <dbReference type="Proteomes" id="UP000187203"/>
    </source>
</evidence>
<feature type="transmembrane region" description="Helical" evidence="1">
    <location>
        <begin position="203"/>
        <end position="223"/>
    </location>
</feature>
<reference evidence="3" key="1">
    <citation type="submission" date="2013-09" db="EMBL/GenBank/DDBJ databases">
        <title>Corchorus olitorius genome sequencing.</title>
        <authorList>
            <person name="Alam M."/>
            <person name="Haque M.S."/>
            <person name="Islam M.S."/>
            <person name="Emdad E.M."/>
            <person name="Islam M.M."/>
            <person name="Ahmed B."/>
            <person name="Halim A."/>
            <person name="Hossen Q.M.M."/>
            <person name="Hossain M.Z."/>
            <person name="Ahmed R."/>
            <person name="Khan M.M."/>
            <person name="Islam R."/>
            <person name="Rashid M.M."/>
            <person name="Khan S.A."/>
            <person name="Rahman M.S."/>
            <person name="Alam M."/>
            <person name="Yahiya A.S."/>
            <person name="Khan M.S."/>
            <person name="Azam M.S."/>
            <person name="Haque T."/>
            <person name="Lashkar M.Z.H."/>
            <person name="Akhand A.I."/>
            <person name="Morshed G."/>
            <person name="Roy S."/>
            <person name="Uddin K.S."/>
            <person name="Rabeya T."/>
            <person name="Hossain A.S."/>
            <person name="Chowdhury A."/>
            <person name="Snigdha A.R."/>
            <person name="Mortoza M.S."/>
            <person name="Matin S.A."/>
            <person name="Hoque S.M.E."/>
            <person name="Islam M.K."/>
            <person name="Roy D.K."/>
            <person name="Haider R."/>
            <person name="Moosa M.M."/>
            <person name="Elias S.M."/>
            <person name="Hasan A.M."/>
            <person name="Jahan S."/>
            <person name="Shafiuddin M."/>
            <person name="Mahmood N."/>
            <person name="Shommy N.S."/>
        </authorList>
    </citation>
    <scope>NUCLEOTIDE SEQUENCE [LARGE SCALE GENOMIC DNA]</scope>
    <source>
        <strain evidence="3">cv. O-4</strain>
    </source>
</reference>
<keyword evidence="1" id="KW-0472">Membrane</keyword>
<feature type="transmembrane region" description="Helical" evidence="1">
    <location>
        <begin position="173"/>
        <end position="191"/>
    </location>
</feature>
<keyword evidence="1" id="KW-1133">Transmembrane helix</keyword>
<dbReference type="EMBL" id="AWUE01013929">
    <property type="protein sequence ID" value="OMP05642.1"/>
    <property type="molecule type" value="Genomic_DNA"/>
</dbReference>
<comment type="caution">
    <text evidence="2">The sequence shown here is derived from an EMBL/GenBank/DDBJ whole genome shotgun (WGS) entry which is preliminary data.</text>
</comment>
<feature type="transmembrane region" description="Helical" evidence="1">
    <location>
        <begin position="105"/>
        <end position="127"/>
    </location>
</feature>
<gene>
    <name evidence="2" type="ORF">COLO4_08706</name>
</gene>
<feature type="transmembrane region" description="Helical" evidence="1">
    <location>
        <begin position="235"/>
        <end position="258"/>
    </location>
</feature>
<proteinExistence type="predicted"/>
<sequence length="289" mass="30804">MELCDKEGATTTKRVLRKESATAASFCPVNAIHRWIAMIPDVRIPAMIPAVGIPTLPQWCLGRGDFLRDGITAPQVALRSVSMATSDGVDEFAIKNCCRVGTKDVLSLVILRILVLPAALMVVNDLFNFDIYSEAPKCWISFDDDNIAPVLNDEGALILKNAKLSFHCRNASMVLDFCARIVIGFYGRIWWLASAVTLEVGTMATAPAVGSMAMAPAAIMATAPEVGTYVGLMSWRLLAFAVGAYAIARGTYVVAPAVGTYAVAAYGSRVGTYAVALGTYAAVGLMLVL</sequence>